<dbReference type="KEGG" id="lnu:N7U66_06405"/>
<dbReference type="RefSeq" id="WP_267677784.1">
    <property type="nucleotide sequence ID" value="NZ_CP113088.1"/>
</dbReference>
<reference evidence="1" key="1">
    <citation type="submission" date="2022-11" db="EMBL/GenBank/DDBJ databases">
        <title>Lacinutrix neustonica HL-RS19T sp. nov., isolated from the surface microlayer sample of brackish Lake Shihwa.</title>
        <authorList>
            <person name="Choi J.Y."/>
            <person name="Hwang C.Y."/>
        </authorList>
    </citation>
    <scope>NUCLEOTIDE SEQUENCE</scope>
    <source>
        <strain evidence="1">HL-RS19</strain>
    </source>
</reference>
<evidence type="ECO:0000313" key="2">
    <source>
        <dbReference type="Proteomes" id="UP001164705"/>
    </source>
</evidence>
<organism evidence="1 2">
    <name type="scientific">Lacinutrix neustonica</name>
    <dbReference type="NCBI Taxonomy" id="2980107"/>
    <lineage>
        <taxon>Bacteria</taxon>
        <taxon>Pseudomonadati</taxon>
        <taxon>Bacteroidota</taxon>
        <taxon>Flavobacteriia</taxon>
        <taxon>Flavobacteriales</taxon>
        <taxon>Flavobacteriaceae</taxon>
        <taxon>Lacinutrix</taxon>
    </lineage>
</organism>
<gene>
    <name evidence="1" type="ORF">N7U66_06405</name>
</gene>
<accession>A0A9E8MX15</accession>
<dbReference type="EMBL" id="CP113088">
    <property type="protein sequence ID" value="WAC03208.1"/>
    <property type="molecule type" value="Genomic_DNA"/>
</dbReference>
<protein>
    <submittedName>
        <fullName evidence="1">Uncharacterized protein</fullName>
    </submittedName>
</protein>
<dbReference type="AlphaFoldDB" id="A0A9E8MX15"/>
<name>A0A9E8MX15_9FLAO</name>
<evidence type="ECO:0000313" key="1">
    <source>
        <dbReference type="EMBL" id="WAC03208.1"/>
    </source>
</evidence>
<keyword evidence="2" id="KW-1185">Reference proteome</keyword>
<proteinExistence type="predicted"/>
<sequence>MFSFIKNTAPVFNDYNDLYFKLRANGFIYGVLKSIPHYIIHEHQYSQDEIIKVNLLDALYHIHWFHTKSVDFDHFVNTLLAFYKEMEVADLSIWDKLLMGKNNFSILERVIHSESL</sequence>
<dbReference type="Proteomes" id="UP001164705">
    <property type="component" value="Chromosome"/>
</dbReference>